<gene>
    <name evidence="1" type="ORF">H4F98_14910</name>
</gene>
<dbReference type="RefSeq" id="WP_182688632.1">
    <property type="nucleotide sequence ID" value="NZ_JACHTF010000020.1"/>
</dbReference>
<name>A0A7W3TP14_9GAMM</name>
<sequence length="203" mass="23292">MSNKGLLDRAFKNVEAMARGEALDLDAQWEEVEAWYRYLEDVRGGDYPVADSFNEAWDELNEQYSIHGKPIMKRGSECKTSDSPLSTLFYYVDMGFYPPPELLFGLFEVWKRYVGARGKMSLEEAFFGPTKKGAGNYAKRTASRFRKVWLTWEFDRMLREGMTRSEVAEELSNQMGGKPDADSILRMMRGFTGLHVSSASEEK</sequence>
<accession>A0A7W3TP14</accession>
<evidence type="ECO:0000313" key="1">
    <source>
        <dbReference type="EMBL" id="MBB1061863.1"/>
    </source>
</evidence>
<comment type="caution">
    <text evidence="1">The sequence shown here is derived from an EMBL/GenBank/DDBJ whole genome shotgun (WGS) entry which is preliminary data.</text>
</comment>
<organism evidence="1 2">
    <name type="scientific">Marilutibacter spongiae</name>
    <dbReference type="NCBI Taxonomy" id="2025720"/>
    <lineage>
        <taxon>Bacteria</taxon>
        <taxon>Pseudomonadati</taxon>
        <taxon>Pseudomonadota</taxon>
        <taxon>Gammaproteobacteria</taxon>
        <taxon>Lysobacterales</taxon>
        <taxon>Lysobacteraceae</taxon>
        <taxon>Marilutibacter</taxon>
    </lineage>
</organism>
<dbReference type="EMBL" id="JACHTF010000020">
    <property type="protein sequence ID" value="MBB1061863.1"/>
    <property type="molecule type" value="Genomic_DNA"/>
</dbReference>
<dbReference type="Proteomes" id="UP000523196">
    <property type="component" value="Unassembled WGS sequence"/>
</dbReference>
<evidence type="ECO:0000313" key="2">
    <source>
        <dbReference type="Proteomes" id="UP000523196"/>
    </source>
</evidence>
<reference evidence="1 2" key="1">
    <citation type="submission" date="2020-08" db="EMBL/GenBank/DDBJ databases">
        <authorList>
            <person name="Xu S."/>
            <person name="Li A."/>
        </authorList>
    </citation>
    <scope>NUCLEOTIDE SEQUENCE [LARGE SCALE GENOMIC DNA]</scope>
    <source>
        <strain evidence="1 2">119BY6-57</strain>
    </source>
</reference>
<dbReference type="AlphaFoldDB" id="A0A7W3TP14"/>
<proteinExistence type="predicted"/>
<protein>
    <submittedName>
        <fullName evidence="1">Uncharacterized protein</fullName>
    </submittedName>
</protein>
<keyword evidence="2" id="KW-1185">Reference proteome</keyword>